<feature type="domain" description="Lipoyl-binding" evidence="7">
    <location>
        <begin position="4"/>
        <end position="78"/>
    </location>
</feature>
<proteinExistence type="inferred from homology"/>
<dbReference type="InterPro" id="IPR000089">
    <property type="entry name" value="Biotin_lipoyl"/>
</dbReference>
<dbReference type="GO" id="GO:0016746">
    <property type="term" value="F:acyltransferase activity"/>
    <property type="evidence" value="ECO:0007669"/>
    <property type="project" value="UniProtKB-KW"/>
</dbReference>
<sequence length="452" mass="47196">MSHIVDIVVPLEQEGTKAVVVSWNKRIGEPIELDEPLLELETDKVTQEVSSPASGQLVEILLAAGADAAPGALLGRIDTQAHAPKEDSADGTAHAGAGLEASTPAQAAPQAQPSFSPKYLAHYSPSVRRAAQEFGIDPATVHGSGRGGRVTRADMQAAHDKRTKPLAEPASTPAGQDRAAPEPASTGRDSALIEPGGIAARVETDQAGAGPATAKGAVAGPASHIVPHSSMRLAIARHMAASVAAAPHVTAVFEADWTAVMRHRDQNKAAFAAEGVNLSYTAYLVAACVAAMREVPAVNSRWHDDGLEIFDDINIGIGTALGEAGLVVPVIHKAQNLSLIGIARRLQEATAAARNGTLDASDVRGGTFTISNHGVSGSLFASPIIINQPQSAILGVGKLEKRAVVREIDGIDAIQIRPMAYVSLTIDHRALDGHQTNAWLSRFVQTLEQWPL</sequence>
<evidence type="ECO:0000256" key="1">
    <source>
        <dbReference type="ARBA" id="ARBA00001938"/>
    </source>
</evidence>
<name>A0ABV8P1W8_9BURK</name>
<dbReference type="Pfam" id="PF00198">
    <property type="entry name" value="2-oxoacid_dh"/>
    <property type="match status" value="1"/>
</dbReference>
<keyword evidence="5" id="KW-0450">Lipoyl</keyword>
<dbReference type="Pfam" id="PF02817">
    <property type="entry name" value="E3_binding"/>
    <property type="match status" value="1"/>
</dbReference>
<dbReference type="InterPro" id="IPR001078">
    <property type="entry name" value="2-oxoacid_DH_actylTfrase"/>
</dbReference>
<dbReference type="PROSITE" id="PS50968">
    <property type="entry name" value="BIOTINYL_LIPOYL"/>
    <property type="match status" value="1"/>
</dbReference>
<dbReference type="InterPro" id="IPR004167">
    <property type="entry name" value="PSBD"/>
</dbReference>
<dbReference type="EC" id="2.3.1.-" evidence="5"/>
<dbReference type="RefSeq" id="WP_217963023.1">
    <property type="nucleotide sequence ID" value="NZ_JAHTBN010000001.1"/>
</dbReference>
<evidence type="ECO:0000259" key="8">
    <source>
        <dbReference type="PROSITE" id="PS51826"/>
    </source>
</evidence>
<dbReference type="CDD" id="cd06849">
    <property type="entry name" value="lipoyl_domain"/>
    <property type="match status" value="1"/>
</dbReference>
<dbReference type="PROSITE" id="PS51826">
    <property type="entry name" value="PSBD"/>
    <property type="match status" value="1"/>
</dbReference>
<evidence type="ECO:0000256" key="6">
    <source>
        <dbReference type="SAM" id="MobiDB-lite"/>
    </source>
</evidence>
<comment type="caution">
    <text evidence="9">The sequence shown here is derived from an EMBL/GenBank/DDBJ whole genome shotgun (WGS) entry which is preliminary data.</text>
</comment>
<dbReference type="PANTHER" id="PTHR43178:SF5">
    <property type="entry name" value="LIPOAMIDE ACYLTRANSFERASE COMPONENT OF BRANCHED-CHAIN ALPHA-KETO ACID DEHYDROGENASE COMPLEX, MITOCHONDRIAL"/>
    <property type="match status" value="1"/>
</dbReference>
<comment type="similarity">
    <text evidence="5">Belongs to the 2-oxoacid dehydrogenase family.</text>
</comment>
<keyword evidence="4 5" id="KW-0012">Acyltransferase</keyword>
<dbReference type="InterPro" id="IPR050743">
    <property type="entry name" value="2-oxoacid_DH_E2_comp"/>
</dbReference>
<keyword evidence="3 5" id="KW-0808">Transferase</keyword>
<evidence type="ECO:0000313" key="10">
    <source>
        <dbReference type="Proteomes" id="UP001595848"/>
    </source>
</evidence>
<evidence type="ECO:0000256" key="4">
    <source>
        <dbReference type="ARBA" id="ARBA00023315"/>
    </source>
</evidence>
<keyword evidence="10" id="KW-1185">Reference proteome</keyword>
<comment type="cofactor">
    <cofactor evidence="1 5">
        <name>(R)-lipoate</name>
        <dbReference type="ChEBI" id="CHEBI:83088"/>
    </cofactor>
</comment>
<accession>A0ABV8P1W8</accession>
<evidence type="ECO:0000256" key="2">
    <source>
        <dbReference type="ARBA" id="ARBA00011484"/>
    </source>
</evidence>
<evidence type="ECO:0000313" key="9">
    <source>
        <dbReference type="EMBL" id="MFC4203195.1"/>
    </source>
</evidence>
<dbReference type="InterPro" id="IPR003016">
    <property type="entry name" value="2-oxoA_DH_lipoyl-BS"/>
</dbReference>
<dbReference type="Proteomes" id="UP001595848">
    <property type="component" value="Unassembled WGS sequence"/>
</dbReference>
<feature type="region of interest" description="Disordered" evidence="6">
    <location>
        <begin position="136"/>
        <end position="191"/>
    </location>
</feature>
<dbReference type="Pfam" id="PF00364">
    <property type="entry name" value="Biotin_lipoyl"/>
    <property type="match status" value="1"/>
</dbReference>
<dbReference type="EMBL" id="JBHSBV010000009">
    <property type="protein sequence ID" value="MFC4203195.1"/>
    <property type="molecule type" value="Genomic_DNA"/>
</dbReference>
<protein>
    <recommendedName>
        <fullName evidence="5">Dihydrolipoamide acetyltransferase component of pyruvate dehydrogenase complex</fullName>
        <ecNumber evidence="5">2.3.1.-</ecNumber>
    </recommendedName>
</protein>
<evidence type="ECO:0000259" key="7">
    <source>
        <dbReference type="PROSITE" id="PS50968"/>
    </source>
</evidence>
<gene>
    <name evidence="9" type="ORF">ACFOY1_19770</name>
</gene>
<dbReference type="PROSITE" id="PS00189">
    <property type="entry name" value="LIPOYL"/>
    <property type="match status" value="1"/>
</dbReference>
<dbReference type="PANTHER" id="PTHR43178">
    <property type="entry name" value="DIHYDROLIPOAMIDE ACETYLTRANSFERASE COMPONENT OF PYRUVATE DEHYDROGENASE COMPLEX"/>
    <property type="match status" value="1"/>
</dbReference>
<organism evidence="9 10">
    <name type="scientific">Candidimonas humi</name>
    <dbReference type="NCBI Taxonomy" id="683355"/>
    <lineage>
        <taxon>Bacteria</taxon>
        <taxon>Pseudomonadati</taxon>
        <taxon>Pseudomonadota</taxon>
        <taxon>Betaproteobacteria</taxon>
        <taxon>Burkholderiales</taxon>
        <taxon>Alcaligenaceae</taxon>
        <taxon>Candidimonas</taxon>
    </lineage>
</organism>
<comment type="subunit">
    <text evidence="2">Forms a 24-polypeptide structural core with octahedral symmetry.</text>
</comment>
<feature type="domain" description="Peripheral subunit-binding (PSBD)" evidence="8">
    <location>
        <begin position="122"/>
        <end position="159"/>
    </location>
</feature>
<evidence type="ECO:0000256" key="3">
    <source>
        <dbReference type="ARBA" id="ARBA00022679"/>
    </source>
</evidence>
<reference evidence="10" key="1">
    <citation type="journal article" date="2019" name="Int. J. Syst. Evol. Microbiol.">
        <title>The Global Catalogue of Microorganisms (GCM) 10K type strain sequencing project: providing services to taxonomists for standard genome sequencing and annotation.</title>
        <authorList>
            <consortium name="The Broad Institute Genomics Platform"/>
            <consortium name="The Broad Institute Genome Sequencing Center for Infectious Disease"/>
            <person name="Wu L."/>
            <person name="Ma J."/>
        </authorList>
    </citation>
    <scope>NUCLEOTIDE SEQUENCE [LARGE SCALE GENOMIC DNA]</scope>
    <source>
        <strain evidence="10">LMG 24813</strain>
    </source>
</reference>
<evidence type="ECO:0000256" key="5">
    <source>
        <dbReference type="RuleBase" id="RU003423"/>
    </source>
</evidence>